<dbReference type="InterPro" id="IPR008978">
    <property type="entry name" value="HSP20-like_chaperone"/>
</dbReference>
<reference evidence="4" key="1">
    <citation type="submission" date="2020-05" db="EMBL/GenBank/DDBJ databases">
        <title>Phylogenomic resolution of chytrid fungi.</title>
        <authorList>
            <person name="Stajich J.E."/>
            <person name="Amses K."/>
            <person name="Simmons R."/>
            <person name="Seto K."/>
            <person name="Myers J."/>
            <person name="Bonds A."/>
            <person name="Quandt C.A."/>
            <person name="Barry K."/>
            <person name="Liu P."/>
            <person name="Grigoriev I."/>
            <person name="Longcore J.E."/>
            <person name="James T.Y."/>
        </authorList>
    </citation>
    <scope>NUCLEOTIDE SEQUENCE</scope>
    <source>
        <strain evidence="4">JEL0513</strain>
    </source>
</reference>
<comment type="similarity">
    <text evidence="1 2">Belongs to the small heat shock protein (HSP20) family.</text>
</comment>
<sequence length="147" mass="15809">MIHGKFTSNILQAGKIIDTPFFKFNSDGDRSATASSTTGTTTVGPHSVEINATPKILANGRVSLEIDLPGFAKEDVELSYNSDENVIELKGTREGNESNGRTERRVDAKIPVPPEADVGDIHAAMEHGVLKIDLGRRVVSGRPVVIE</sequence>
<gene>
    <name evidence="4" type="ORF">HK100_005876</name>
</gene>
<evidence type="ECO:0000313" key="5">
    <source>
        <dbReference type="Proteomes" id="UP001211907"/>
    </source>
</evidence>
<evidence type="ECO:0000256" key="1">
    <source>
        <dbReference type="PROSITE-ProRule" id="PRU00285"/>
    </source>
</evidence>
<evidence type="ECO:0000256" key="2">
    <source>
        <dbReference type="RuleBase" id="RU003616"/>
    </source>
</evidence>
<dbReference type="Proteomes" id="UP001211907">
    <property type="component" value="Unassembled WGS sequence"/>
</dbReference>
<organism evidence="4 5">
    <name type="scientific">Physocladia obscura</name>
    <dbReference type="NCBI Taxonomy" id="109957"/>
    <lineage>
        <taxon>Eukaryota</taxon>
        <taxon>Fungi</taxon>
        <taxon>Fungi incertae sedis</taxon>
        <taxon>Chytridiomycota</taxon>
        <taxon>Chytridiomycota incertae sedis</taxon>
        <taxon>Chytridiomycetes</taxon>
        <taxon>Chytridiales</taxon>
        <taxon>Chytriomycetaceae</taxon>
        <taxon>Physocladia</taxon>
    </lineage>
</organism>
<dbReference type="SUPFAM" id="SSF49764">
    <property type="entry name" value="HSP20-like chaperones"/>
    <property type="match status" value="1"/>
</dbReference>
<accession>A0AAD5T7E4</accession>
<name>A0AAD5T7E4_9FUNG</name>
<feature type="domain" description="SHSP" evidence="3">
    <location>
        <begin position="41"/>
        <end position="147"/>
    </location>
</feature>
<protein>
    <recommendedName>
        <fullName evidence="3">SHSP domain-containing protein</fullName>
    </recommendedName>
</protein>
<dbReference type="EMBL" id="JADGJH010000273">
    <property type="protein sequence ID" value="KAJ3131937.1"/>
    <property type="molecule type" value="Genomic_DNA"/>
</dbReference>
<dbReference type="Pfam" id="PF00011">
    <property type="entry name" value="HSP20"/>
    <property type="match status" value="1"/>
</dbReference>
<evidence type="ECO:0000259" key="3">
    <source>
        <dbReference type="PROSITE" id="PS01031"/>
    </source>
</evidence>
<comment type="caution">
    <text evidence="4">The sequence shown here is derived from an EMBL/GenBank/DDBJ whole genome shotgun (WGS) entry which is preliminary data.</text>
</comment>
<dbReference type="Gene3D" id="2.60.40.790">
    <property type="match status" value="1"/>
</dbReference>
<keyword evidence="5" id="KW-1185">Reference proteome</keyword>
<dbReference type="CDD" id="cd06464">
    <property type="entry name" value="ACD_sHsps-like"/>
    <property type="match status" value="1"/>
</dbReference>
<proteinExistence type="inferred from homology"/>
<dbReference type="AlphaFoldDB" id="A0AAD5T7E4"/>
<evidence type="ECO:0000313" key="4">
    <source>
        <dbReference type="EMBL" id="KAJ3131937.1"/>
    </source>
</evidence>
<dbReference type="InterPro" id="IPR002068">
    <property type="entry name" value="A-crystallin/Hsp20_dom"/>
</dbReference>
<dbReference type="PROSITE" id="PS01031">
    <property type="entry name" value="SHSP"/>
    <property type="match status" value="1"/>
</dbReference>